<evidence type="ECO:0000256" key="4">
    <source>
        <dbReference type="ARBA" id="ARBA00023157"/>
    </source>
</evidence>
<reference evidence="11" key="1">
    <citation type="submission" date="2025-08" db="UniProtKB">
        <authorList>
            <consortium name="RefSeq"/>
        </authorList>
    </citation>
    <scope>IDENTIFICATION</scope>
    <source>
        <tissue evidence="11">Testes</tissue>
    </source>
</reference>
<keyword evidence="2" id="KW-0964">Secreted</keyword>
<feature type="compositionally biased region" description="Polar residues" evidence="7">
    <location>
        <begin position="257"/>
        <end position="270"/>
    </location>
</feature>
<dbReference type="Pfam" id="PF13330">
    <property type="entry name" value="Mucin2_WxxW"/>
    <property type="match status" value="4"/>
</dbReference>
<feature type="compositionally biased region" description="Low complexity" evidence="7">
    <location>
        <begin position="925"/>
        <end position="944"/>
    </location>
</feature>
<keyword evidence="5" id="KW-0325">Glycoprotein</keyword>
<dbReference type="PANTHER" id="PTHR11339:SF402">
    <property type="entry name" value="VWFD DOMAIN-CONTAINING PROTEIN"/>
    <property type="match status" value="1"/>
</dbReference>
<evidence type="ECO:0000256" key="2">
    <source>
        <dbReference type="ARBA" id="ARBA00022525"/>
    </source>
</evidence>
<feature type="compositionally biased region" description="Low complexity" evidence="7">
    <location>
        <begin position="552"/>
        <end position="564"/>
    </location>
</feature>
<dbReference type="Proteomes" id="UP000694865">
    <property type="component" value="Unplaced"/>
</dbReference>
<feature type="compositionally biased region" description="Polar residues" evidence="7">
    <location>
        <begin position="391"/>
        <end position="428"/>
    </location>
</feature>
<feature type="region of interest" description="Disordered" evidence="7">
    <location>
        <begin position="150"/>
        <end position="270"/>
    </location>
</feature>
<keyword evidence="3" id="KW-0732">Signal</keyword>
<feature type="domain" description="CTCK" evidence="8">
    <location>
        <begin position="1362"/>
        <end position="1452"/>
    </location>
</feature>
<keyword evidence="10" id="KW-1185">Reference proteome</keyword>
<dbReference type="Gene3D" id="2.10.90.10">
    <property type="entry name" value="Cystine-knot cytokines"/>
    <property type="match status" value="1"/>
</dbReference>
<evidence type="ECO:0000256" key="6">
    <source>
        <dbReference type="PROSITE-ProRule" id="PRU00039"/>
    </source>
</evidence>
<dbReference type="SMART" id="SM00041">
    <property type="entry name" value="CT"/>
    <property type="match status" value="1"/>
</dbReference>
<feature type="compositionally biased region" description="Low complexity" evidence="7">
    <location>
        <begin position="951"/>
        <end position="970"/>
    </location>
</feature>
<evidence type="ECO:0000256" key="3">
    <source>
        <dbReference type="ARBA" id="ARBA00022729"/>
    </source>
</evidence>
<feature type="compositionally biased region" description="Low complexity" evidence="7">
    <location>
        <begin position="429"/>
        <end position="496"/>
    </location>
</feature>
<comment type="caution">
    <text evidence="6">Lacks conserved residue(s) required for the propagation of feature annotation.</text>
</comment>
<evidence type="ECO:0000313" key="11">
    <source>
        <dbReference type="RefSeq" id="XP_006820369.1"/>
    </source>
</evidence>
<organism evidence="10 11">
    <name type="scientific">Saccoglossus kowalevskii</name>
    <name type="common">Acorn worm</name>
    <dbReference type="NCBI Taxonomy" id="10224"/>
    <lineage>
        <taxon>Eukaryota</taxon>
        <taxon>Metazoa</taxon>
        <taxon>Hemichordata</taxon>
        <taxon>Enteropneusta</taxon>
        <taxon>Harrimaniidae</taxon>
        <taxon>Saccoglossus</taxon>
    </lineage>
</organism>
<dbReference type="InterPro" id="IPR014853">
    <property type="entry name" value="VWF/SSPO/ZAN-like_Cys-rich_dom"/>
</dbReference>
<evidence type="ECO:0000256" key="7">
    <source>
        <dbReference type="SAM" id="MobiDB-lite"/>
    </source>
</evidence>
<feature type="compositionally biased region" description="Polar residues" evidence="7">
    <location>
        <begin position="684"/>
        <end position="721"/>
    </location>
</feature>
<evidence type="ECO:0000259" key="9">
    <source>
        <dbReference type="PROSITE" id="PS51233"/>
    </source>
</evidence>
<dbReference type="GeneID" id="102809649"/>
<feature type="compositionally biased region" description="Low complexity" evidence="7">
    <location>
        <begin position="18"/>
        <end position="30"/>
    </location>
</feature>
<dbReference type="RefSeq" id="XP_006820369.1">
    <property type="nucleotide sequence ID" value="XM_006820306.1"/>
</dbReference>
<evidence type="ECO:0000256" key="5">
    <source>
        <dbReference type="ARBA" id="ARBA00023180"/>
    </source>
</evidence>
<feature type="compositionally biased region" description="Low complexity" evidence="7">
    <location>
        <begin position="722"/>
        <end position="804"/>
    </location>
</feature>
<dbReference type="PROSITE" id="PS51233">
    <property type="entry name" value="VWFD"/>
    <property type="match status" value="1"/>
</dbReference>
<dbReference type="InterPro" id="IPR006207">
    <property type="entry name" value="Cys_knot_C"/>
</dbReference>
<sequence>MGSSVPPELTPEISTTQESTPGETTLSTTTQKYTPTPLCDCDCKWTDWMDDEHGDKVDHLAPGEFELISELRNEYSFCENPEAIECRLNISPHLPYNETGQTLTCDLNHGLVCFHEDQKVRLCYNYEVRFYCCDTSCSCTSIPVTTLESTPGITTSQTPPESTPVITTLPTTPESTSSITTSRMPQESTSVISTPPTTPESTSGLTTSQTPTESTPVITTPTTTSPKSTPGITTSLTPPVSLESSSPPVSTPEISTQAKSTPGESTLSTTTQKYTPTQLCDCDCKWTDWMDDEHGDKVDHLAPGEFELISELRNEYSFCENPEAIECRLNISPHLPYNETGQTLTCDLNHGLVCFHEDQKVRLCYNYEVRFYCCDTSCSCTSIPVTTLESTPGITTSRTPPESTPVITTLPTTPESTSRLTTSRMPQKSTSVITTPPTTPESTSGLTTSQTPPESTPVITTSPTTPESTSSITTPRTPPESTSEITTPPTTPESTSGLTESRTPPESTPLITTPKTTSPIITPGITTSPTPPVSMGSSVPPELTPEISTTQESTPGETTLSTTTQKYTPTPLCDCDCKWTDWMDNEHGDKVDHLALGEFELISELRNEYSFCENPEAIECRLNISPHLPYNETGQTLTCDLNHGLVCFHEDQKVRLCYNYEVRFYCCDTSCSCTSIPVTTLESTPGITTSRTPPESTPVITTLPTTPESTSRLTTSRMPQESTSVITTPPTTPESTSGLTTSQIPTESTPVITTPTTTSPKSTPGITTSLTPPVSLESSSPPVSTPEISTPAKSTPSESTLSTTTQKYTPTPLCDCDCKWTDWMDDEHGDKVDHLAPGEFELISDLRNEYSFCENPEVIECRLNISPHLPYNETGQTLTCDLNHGLVCFHEDQKVRLCYNYEVRFYCCDTSCSCTSIPVTTLESTPVITTPPTTPESTSGLTTSQTIQESTPLITIPPTSPGSTQGTPTPDKSTRPPPKECICYGYGDPHYWSFDGNRFSHQGNCTYILARPQSSRTFEVLIKNFECVLQPGTTCTKEVTVLYDNHVIVLMENFEVDFDGRRLFPPIHLHGVDISRWGLQSVLTIISVGLEVRFEPYFHTFSVTVPYEWYFNDTEGLCGPCNDYSVDDFMIRNKTVVDNVNDFAMSWQENWNDTCEIISPTPCPDEKPTLCDLLYQDPFKACHDNVDPEPYMETCLYDEEYAHCDESGACDSLAFYAYQCSLAGICLEWRNNDVCPYDDCFGEMVYSECAQTCNNSIDVCAMEECSLAPSRGCFCPTGTYDKNGNCCSCDECSVPNPPPCPEGHVLEMTIIDSGKCCPDIHYLCVCAPVCPGPPTCDPDSMLSKVDGPCCPRYECVPRHGSCKPVSGETQIVYIGGCESAVPIKITECDGKCKSGSMWSFESNSLEDTCTCCQATETEYRTVDLVNCDRMNNSTSSFYTYEYILECSCMHCTIHEYEPSYHNIDKN</sequence>
<feature type="region of interest" description="Disordered" evidence="7">
    <location>
        <begin position="925"/>
        <end position="976"/>
    </location>
</feature>
<dbReference type="InterPro" id="IPR029034">
    <property type="entry name" value="Cystine-knot_cytokine"/>
</dbReference>
<dbReference type="PANTHER" id="PTHR11339">
    <property type="entry name" value="EXTRACELLULAR MATRIX GLYCOPROTEIN RELATED"/>
    <property type="match status" value="1"/>
</dbReference>
<feature type="disulfide bond" evidence="6">
    <location>
        <begin position="1362"/>
        <end position="1412"/>
    </location>
</feature>
<gene>
    <name evidence="11" type="primary">LOC102809649</name>
</gene>
<evidence type="ECO:0000256" key="1">
    <source>
        <dbReference type="ARBA" id="ARBA00004613"/>
    </source>
</evidence>
<dbReference type="InterPro" id="IPR001846">
    <property type="entry name" value="VWF_type-D"/>
</dbReference>
<dbReference type="SMART" id="SM00216">
    <property type="entry name" value="VWD"/>
    <property type="match status" value="1"/>
</dbReference>
<evidence type="ECO:0000313" key="10">
    <source>
        <dbReference type="Proteomes" id="UP000694865"/>
    </source>
</evidence>
<dbReference type="InterPro" id="IPR025155">
    <property type="entry name" value="WxxW_domain"/>
</dbReference>
<protein>
    <submittedName>
        <fullName evidence="11">Mucin-5AC-like</fullName>
    </submittedName>
</protein>
<proteinExistence type="predicted"/>
<keyword evidence="4 6" id="KW-1015">Disulfide bond</keyword>
<dbReference type="PROSITE" id="PS01225">
    <property type="entry name" value="CTCK_2"/>
    <property type="match status" value="1"/>
</dbReference>
<feature type="compositionally biased region" description="Low complexity" evidence="7">
    <location>
        <begin position="508"/>
        <end position="528"/>
    </location>
</feature>
<feature type="region of interest" description="Disordered" evidence="7">
    <location>
        <begin position="684"/>
        <end position="804"/>
    </location>
</feature>
<evidence type="ECO:0000259" key="8">
    <source>
        <dbReference type="PROSITE" id="PS01225"/>
    </source>
</evidence>
<name>A0ABM0MK28_SACKO</name>
<feature type="region of interest" description="Disordered" evidence="7">
    <location>
        <begin position="1"/>
        <end position="31"/>
    </location>
</feature>
<dbReference type="InterPro" id="IPR050780">
    <property type="entry name" value="Mucin_vWF_Thrombospondin_sf"/>
</dbReference>
<feature type="compositionally biased region" description="Polar residues" evidence="7">
    <location>
        <begin position="150"/>
        <end position="160"/>
    </location>
</feature>
<feature type="compositionally biased region" description="Low complexity" evidence="7">
    <location>
        <begin position="166"/>
        <end position="256"/>
    </location>
</feature>
<feature type="domain" description="VWFD" evidence="9">
    <location>
        <begin position="981"/>
        <end position="1156"/>
    </location>
</feature>
<feature type="region of interest" description="Disordered" evidence="7">
    <location>
        <begin position="391"/>
        <end position="565"/>
    </location>
</feature>
<dbReference type="Pfam" id="PF08742">
    <property type="entry name" value="C8"/>
    <property type="match status" value="1"/>
</dbReference>
<comment type="subcellular location">
    <subcellularLocation>
        <location evidence="1">Secreted</location>
    </subcellularLocation>
</comment>
<dbReference type="SMART" id="SM00832">
    <property type="entry name" value="C8"/>
    <property type="match status" value="1"/>
</dbReference>
<accession>A0ABM0MK28</accession>
<dbReference type="Pfam" id="PF00094">
    <property type="entry name" value="VWD"/>
    <property type="match status" value="1"/>
</dbReference>